<evidence type="ECO:0000256" key="5">
    <source>
        <dbReference type="ARBA" id="ARBA00023315"/>
    </source>
</evidence>
<proteinExistence type="predicted"/>
<evidence type="ECO:0000313" key="8">
    <source>
        <dbReference type="EMBL" id="SUZ66225.1"/>
    </source>
</evidence>
<keyword evidence="6" id="KW-0472">Membrane</keyword>
<sequence length="238" mass="26835">MHNTKSNLYGVYLYLVFMVCVVAALVGVTIIPKLNTRRKWVTKCAQFVFKLGLIPVHKSGYEKIIDKQCIVVANHASYIDAIILHAFLPPHFSFVIKSEMKKVPIAHFLFRRVGSKFVERFVTSESARDARNLMRDADSGESLAFFPEGTFTNEPGLKKFRTGAFVIAKKSNLPLVPVVINGSRKILPAGAFIPRYNKLDVHILDPIQPDNPIFSSTRNLLSVVRFKMLEILDEPDMA</sequence>
<feature type="transmembrane region" description="Helical" evidence="6">
    <location>
        <begin position="12"/>
        <end position="31"/>
    </location>
</feature>
<comment type="pathway">
    <text evidence="1">Lipid metabolism.</text>
</comment>
<dbReference type="PANTHER" id="PTHR10434:SF64">
    <property type="entry name" value="1-ACYL-SN-GLYCEROL-3-PHOSPHATE ACYLTRANSFERASE-RELATED"/>
    <property type="match status" value="1"/>
</dbReference>
<evidence type="ECO:0000256" key="2">
    <source>
        <dbReference type="ARBA" id="ARBA00022516"/>
    </source>
</evidence>
<dbReference type="GO" id="GO:0003841">
    <property type="term" value="F:1-acylglycerol-3-phosphate O-acyltransferase activity"/>
    <property type="evidence" value="ECO:0007669"/>
    <property type="project" value="TreeGrafter"/>
</dbReference>
<keyword evidence="3" id="KW-0808">Transferase</keyword>
<keyword evidence="4" id="KW-0443">Lipid metabolism</keyword>
<evidence type="ECO:0000256" key="1">
    <source>
        <dbReference type="ARBA" id="ARBA00005189"/>
    </source>
</evidence>
<dbReference type="GO" id="GO:0006654">
    <property type="term" value="P:phosphatidic acid biosynthetic process"/>
    <property type="evidence" value="ECO:0007669"/>
    <property type="project" value="TreeGrafter"/>
</dbReference>
<evidence type="ECO:0000256" key="3">
    <source>
        <dbReference type="ARBA" id="ARBA00022679"/>
    </source>
</evidence>
<dbReference type="PANTHER" id="PTHR10434">
    <property type="entry name" value="1-ACYL-SN-GLYCEROL-3-PHOSPHATE ACYLTRANSFERASE"/>
    <property type="match status" value="1"/>
</dbReference>
<evidence type="ECO:0000256" key="6">
    <source>
        <dbReference type="SAM" id="Phobius"/>
    </source>
</evidence>
<organism evidence="8">
    <name type="scientific">marine metagenome</name>
    <dbReference type="NCBI Taxonomy" id="408172"/>
    <lineage>
        <taxon>unclassified sequences</taxon>
        <taxon>metagenomes</taxon>
        <taxon>ecological metagenomes</taxon>
    </lineage>
</organism>
<dbReference type="InterPro" id="IPR002123">
    <property type="entry name" value="Plipid/glycerol_acylTrfase"/>
</dbReference>
<protein>
    <recommendedName>
        <fullName evidence="7">Phospholipid/glycerol acyltransferase domain-containing protein</fullName>
    </recommendedName>
</protein>
<dbReference type="EMBL" id="UINC01000979">
    <property type="protein sequence ID" value="SUZ66225.1"/>
    <property type="molecule type" value="Genomic_DNA"/>
</dbReference>
<dbReference type="Pfam" id="PF01553">
    <property type="entry name" value="Acyltransferase"/>
    <property type="match status" value="1"/>
</dbReference>
<dbReference type="AlphaFoldDB" id="A0A381PGT9"/>
<keyword evidence="2" id="KW-0444">Lipid biosynthesis</keyword>
<dbReference type="SUPFAM" id="SSF69593">
    <property type="entry name" value="Glycerol-3-phosphate (1)-acyltransferase"/>
    <property type="match status" value="1"/>
</dbReference>
<gene>
    <name evidence="8" type="ORF">METZ01_LOCUS19079</name>
</gene>
<keyword evidence="6" id="KW-0812">Transmembrane</keyword>
<keyword evidence="5" id="KW-0012">Acyltransferase</keyword>
<dbReference type="SMART" id="SM00563">
    <property type="entry name" value="PlsC"/>
    <property type="match status" value="1"/>
</dbReference>
<keyword evidence="6" id="KW-1133">Transmembrane helix</keyword>
<dbReference type="CDD" id="cd07989">
    <property type="entry name" value="LPLAT_AGPAT-like"/>
    <property type="match status" value="1"/>
</dbReference>
<evidence type="ECO:0000259" key="7">
    <source>
        <dbReference type="SMART" id="SM00563"/>
    </source>
</evidence>
<reference evidence="8" key="1">
    <citation type="submission" date="2018-05" db="EMBL/GenBank/DDBJ databases">
        <authorList>
            <person name="Lanie J.A."/>
            <person name="Ng W.-L."/>
            <person name="Kazmierczak K.M."/>
            <person name="Andrzejewski T.M."/>
            <person name="Davidsen T.M."/>
            <person name="Wayne K.J."/>
            <person name="Tettelin H."/>
            <person name="Glass J.I."/>
            <person name="Rusch D."/>
            <person name="Podicherti R."/>
            <person name="Tsui H.-C.T."/>
            <person name="Winkler M.E."/>
        </authorList>
    </citation>
    <scope>NUCLEOTIDE SEQUENCE</scope>
</reference>
<feature type="domain" description="Phospholipid/glycerol acyltransferase" evidence="7">
    <location>
        <begin position="69"/>
        <end position="183"/>
    </location>
</feature>
<accession>A0A381PGT9</accession>
<name>A0A381PGT9_9ZZZZ</name>
<evidence type="ECO:0000256" key="4">
    <source>
        <dbReference type="ARBA" id="ARBA00023098"/>
    </source>
</evidence>